<evidence type="ECO:0000259" key="2">
    <source>
        <dbReference type="Pfam" id="PF19910"/>
    </source>
</evidence>
<gene>
    <name evidence="3" type="ORF">SAMN05444001_10455</name>
</gene>
<organism evidence="3 4">
    <name type="scientific">Parabacteroides chinchillae</name>
    <dbReference type="NCBI Taxonomy" id="871327"/>
    <lineage>
        <taxon>Bacteria</taxon>
        <taxon>Pseudomonadati</taxon>
        <taxon>Bacteroidota</taxon>
        <taxon>Bacteroidia</taxon>
        <taxon>Bacteroidales</taxon>
        <taxon>Tannerellaceae</taxon>
        <taxon>Parabacteroides</taxon>
    </lineage>
</organism>
<evidence type="ECO:0000313" key="3">
    <source>
        <dbReference type="EMBL" id="SEF65417.1"/>
    </source>
</evidence>
<evidence type="ECO:0000256" key="1">
    <source>
        <dbReference type="SAM" id="SignalP"/>
    </source>
</evidence>
<comment type="caution">
    <text evidence="3">The sequence shown here is derived from an EMBL/GenBank/DDBJ whole genome shotgun (WGS) entry which is preliminary data.</text>
</comment>
<protein>
    <recommendedName>
        <fullName evidence="2">DUF6383 domain-containing protein</fullName>
    </recommendedName>
</protein>
<name>A0A8G2F4C8_9BACT</name>
<dbReference type="Pfam" id="PF19910">
    <property type="entry name" value="DUF6383"/>
    <property type="match status" value="1"/>
</dbReference>
<feature type="chain" id="PRO_5034653055" description="DUF6383 domain-containing protein" evidence="1">
    <location>
        <begin position="23"/>
        <end position="1036"/>
    </location>
</feature>
<keyword evidence="4" id="KW-1185">Reference proteome</keyword>
<evidence type="ECO:0000313" key="4">
    <source>
        <dbReference type="Proteomes" id="UP000236725"/>
    </source>
</evidence>
<sequence>MNKRFSTLLATALVAGGLSANAQSLYYSSLNDLKDGTRVQLADPTSCSKEYTNAFVVESNDGLTLASKKLNSRATSFDLTADIDTTSYAGVDSTLWTVNVKVSGTARSYTLKNTQGVKLIVPSVTNSKDGNNGKLAGVKFVASGIDEWAYDGKCFYAFKNDSVFYLTYESDQLVLNSVKGTSASALSGVTASLVVRHPQESLTLTAKDFNAFMKKFGGKMYFNQSEVKDAPQDVNQGKNILTEKTWTAYQANVKSTANADSIPAVGQKSWGVAGSGLGKLVPSVDDADSLLVLWSATDKKALVVDTTYLKGSFAPADTNMVIDEAVRMPAWTLALADTVPTFGVNPLAGEQIVGGKVNRPIGSAVFVVKVSVANDSIAIRPYNLPKFDSQTNAFSDSLVADFTMQEGATKMVAGNFTVPAPALRVLGSSVYLVMDTANNNTSFYPLIQPYKAGDVPSTVGANIDVKKVYTLKYLDGDNKDKYAVAPFTAAALTGSAAAVVADAVEETDVNAQFVVKKLGEGIYEIINRATGNKIHSGFVGAVEGKDDTFTISAGTIQLTDAKVSFSGDKDYSGYLFYEAAKLPNIMFQVTSAYEYLGNMYLQGNKEGKVILADDESAMYLEKVNAAAYGAAKTDDVPQLYRQSYKMKDKDGKYLVRVENGQYTMKATSADYKATDSAAVFLIKACAKDQYQLVDTAGFVAMKNDTKAGVAKAADYVATNADYGYKVAILDAQAAAPALDTIALASSSKVAPFVFKEMAAPAVNFKAEGHQVLKSGNDMLAIGKNNVAVVAQEGNSLKAESFTKDDFTFYFDTVNYKAGETASYYVSKAIATESETKVLSGERMYMWAAKDSLNSENPVYKYSGAARLMFRPAERYGVDSLFVTNTDRDTVSLVAGTSKDATQGKILPGINNFRFILESDRDNEGSFFLKTADNKYVSNINGYLVVDSPDAVKMSTSLVTVDTPTGNESTEANTISVVAGEGNVTVYGAAGKKVIVSNVLGQKTTIVATSDSEVIAAPQGVVIVAVEGEAAVKAVVK</sequence>
<keyword evidence="1" id="KW-0732">Signal</keyword>
<dbReference type="Proteomes" id="UP000236725">
    <property type="component" value="Unassembled WGS sequence"/>
</dbReference>
<feature type="domain" description="DUF6383" evidence="2">
    <location>
        <begin position="963"/>
        <end position="1035"/>
    </location>
</feature>
<dbReference type="InterPro" id="IPR045963">
    <property type="entry name" value="DUF6383"/>
</dbReference>
<reference evidence="3 4" key="1">
    <citation type="submission" date="2016-10" db="EMBL/GenBank/DDBJ databases">
        <authorList>
            <person name="Varghese N."/>
            <person name="Submissions S."/>
        </authorList>
    </citation>
    <scope>NUCLEOTIDE SEQUENCE [LARGE SCALE GENOMIC DNA]</scope>
    <source>
        <strain evidence="3 4">DSM 29073</strain>
    </source>
</reference>
<accession>A0A8G2F4C8</accession>
<dbReference type="AlphaFoldDB" id="A0A8G2F4C8"/>
<feature type="signal peptide" evidence="1">
    <location>
        <begin position="1"/>
        <end position="22"/>
    </location>
</feature>
<dbReference type="EMBL" id="FNVS01000004">
    <property type="protein sequence ID" value="SEF65417.1"/>
    <property type="molecule type" value="Genomic_DNA"/>
</dbReference>
<dbReference type="RefSeq" id="WP_103982699.1">
    <property type="nucleotide sequence ID" value="NZ_FNVS01000004.1"/>
</dbReference>
<proteinExistence type="predicted"/>